<evidence type="ECO:0000313" key="12">
    <source>
        <dbReference type="WBParaSite" id="ACRNAN_scaffold3079.g7816.t1"/>
    </source>
</evidence>
<evidence type="ECO:0000256" key="3">
    <source>
        <dbReference type="ARBA" id="ARBA00022771"/>
    </source>
</evidence>
<protein>
    <submittedName>
        <fullName evidence="12">GATA-type domain-containing protein</fullName>
    </submittedName>
</protein>
<dbReference type="InterPro" id="IPR013088">
    <property type="entry name" value="Znf_NHR/GATA"/>
</dbReference>
<keyword evidence="11" id="KW-1185">Reference proteome</keyword>
<dbReference type="GO" id="GO:0045944">
    <property type="term" value="P:positive regulation of transcription by RNA polymerase II"/>
    <property type="evidence" value="ECO:0007669"/>
    <property type="project" value="TreeGrafter"/>
</dbReference>
<keyword evidence="2" id="KW-0479">Metal-binding</keyword>
<evidence type="ECO:0000256" key="5">
    <source>
        <dbReference type="ARBA" id="ARBA00023015"/>
    </source>
</evidence>
<dbReference type="InterPro" id="IPR000679">
    <property type="entry name" value="Znf_GATA"/>
</dbReference>
<keyword evidence="7" id="KW-0539">Nucleus</keyword>
<feature type="region of interest" description="Disordered" evidence="9">
    <location>
        <begin position="178"/>
        <end position="201"/>
    </location>
</feature>
<evidence type="ECO:0000259" key="10">
    <source>
        <dbReference type="PROSITE" id="PS50114"/>
    </source>
</evidence>
<dbReference type="SUPFAM" id="SSF57716">
    <property type="entry name" value="Glucocorticoid receptor-like (DNA-binding domain)"/>
    <property type="match status" value="1"/>
</dbReference>
<reference evidence="12" key="1">
    <citation type="submission" date="2022-11" db="UniProtKB">
        <authorList>
            <consortium name="WormBaseParasite"/>
        </authorList>
    </citation>
    <scope>IDENTIFICATION</scope>
</reference>
<evidence type="ECO:0000256" key="2">
    <source>
        <dbReference type="ARBA" id="ARBA00022723"/>
    </source>
</evidence>
<feature type="domain" description="GATA-type" evidence="10">
    <location>
        <begin position="23"/>
        <end position="76"/>
    </location>
</feature>
<dbReference type="CDD" id="cd00202">
    <property type="entry name" value="ZnF_GATA"/>
    <property type="match status" value="1"/>
</dbReference>
<dbReference type="GO" id="GO:0000981">
    <property type="term" value="F:DNA-binding transcription factor activity, RNA polymerase II-specific"/>
    <property type="evidence" value="ECO:0007669"/>
    <property type="project" value="TreeGrafter"/>
</dbReference>
<dbReference type="InterPro" id="IPR039355">
    <property type="entry name" value="Transcription_factor_GATA"/>
</dbReference>
<keyword evidence="6" id="KW-0804">Transcription</keyword>
<proteinExistence type="predicted"/>
<evidence type="ECO:0000313" key="11">
    <source>
        <dbReference type="Proteomes" id="UP000887540"/>
    </source>
</evidence>
<name>A0A914DNF3_9BILA</name>
<keyword evidence="5" id="KW-0805">Transcription regulation</keyword>
<feature type="region of interest" description="Disordered" evidence="9">
    <location>
        <begin position="68"/>
        <end position="117"/>
    </location>
</feature>
<dbReference type="AlphaFoldDB" id="A0A914DNF3"/>
<evidence type="ECO:0000256" key="4">
    <source>
        <dbReference type="ARBA" id="ARBA00022833"/>
    </source>
</evidence>
<evidence type="ECO:0000256" key="8">
    <source>
        <dbReference type="PROSITE-ProRule" id="PRU00094"/>
    </source>
</evidence>
<dbReference type="GO" id="GO:0000122">
    <property type="term" value="P:negative regulation of transcription by RNA polymerase II"/>
    <property type="evidence" value="ECO:0007669"/>
    <property type="project" value="TreeGrafter"/>
</dbReference>
<feature type="compositionally biased region" description="Basic and acidic residues" evidence="9">
    <location>
        <begin position="89"/>
        <end position="99"/>
    </location>
</feature>
<keyword evidence="4" id="KW-0862">Zinc</keyword>
<dbReference type="WBParaSite" id="ACRNAN_scaffold3079.g7816.t1">
    <property type="protein sequence ID" value="ACRNAN_scaffold3079.g7816.t1"/>
    <property type="gene ID" value="ACRNAN_scaffold3079.g7816"/>
</dbReference>
<dbReference type="SMART" id="SM00401">
    <property type="entry name" value="ZnF_GATA"/>
    <property type="match status" value="1"/>
</dbReference>
<evidence type="ECO:0000256" key="6">
    <source>
        <dbReference type="ARBA" id="ARBA00023163"/>
    </source>
</evidence>
<dbReference type="GO" id="GO:0008270">
    <property type="term" value="F:zinc ion binding"/>
    <property type="evidence" value="ECO:0007669"/>
    <property type="project" value="UniProtKB-KW"/>
</dbReference>
<dbReference type="Gene3D" id="3.30.50.10">
    <property type="entry name" value="Erythroid Transcription Factor GATA-1, subunit A"/>
    <property type="match status" value="1"/>
</dbReference>
<dbReference type="PRINTS" id="PR00619">
    <property type="entry name" value="GATAZNFINGER"/>
</dbReference>
<feature type="compositionally biased region" description="Basic and acidic residues" evidence="9">
    <location>
        <begin position="179"/>
        <end position="192"/>
    </location>
</feature>
<dbReference type="PANTHER" id="PTHR10071">
    <property type="entry name" value="TRANSCRIPTION FACTOR GATA FAMILY MEMBER"/>
    <property type="match status" value="1"/>
</dbReference>
<evidence type="ECO:0000256" key="1">
    <source>
        <dbReference type="ARBA" id="ARBA00004123"/>
    </source>
</evidence>
<keyword evidence="3 8" id="KW-0863">Zinc-finger</keyword>
<organism evidence="11 12">
    <name type="scientific">Acrobeloides nanus</name>
    <dbReference type="NCBI Taxonomy" id="290746"/>
    <lineage>
        <taxon>Eukaryota</taxon>
        <taxon>Metazoa</taxon>
        <taxon>Ecdysozoa</taxon>
        <taxon>Nematoda</taxon>
        <taxon>Chromadorea</taxon>
        <taxon>Rhabditida</taxon>
        <taxon>Tylenchina</taxon>
        <taxon>Cephalobomorpha</taxon>
        <taxon>Cephaloboidea</taxon>
        <taxon>Cephalobidae</taxon>
        <taxon>Acrobeloides</taxon>
    </lineage>
</organism>
<dbReference type="PROSITE" id="PS50114">
    <property type="entry name" value="GATA_ZN_FINGER_2"/>
    <property type="match status" value="1"/>
</dbReference>
<accession>A0A914DNF3</accession>
<dbReference type="Pfam" id="PF00320">
    <property type="entry name" value="GATA"/>
    <property type="match status" value="1"/>
</dbReference>
<dbReference type="PROSITE" id="PS00344">
    <property type="entry name" value="GATA_ZN_FINGER_1"/>
    <property type="match status" value="1"/>
</dbReference>
<comment type="subcellular location">
    <subcellularLocation>
        <location evidence="1">Nucleus</location>
    </subcellularLocation>
</comment>
<dbReference type="GO" id="GO:0000978">
    <property type="term" value="F:RNA polymerase II cis-regulatory region sequence-specific DNA binding"/>
    <property type="evidence" value="ECO:0007669"/>
    <property type="project" value="TreeGrafter"/>
</dbReference>
<dbReference type="Proteomes" id="UP000887540">
    <property type="component" value="Unplaced"/>
</dbReference>
<evidence type="ECO:0000256" key="7">
    <source>
        <dbReference type="ARBA" id="ARBA00023242"/>
    </source>
</evidence>
<sequence>MPLAIPTSSTRRTFVKKELLDEASTPLSCVSCSTTQTPLWRRNHEGALECNACNLYYRKNQCSRPVNLAQKVSKRRRRKDEADLPSAKQEPKENEEPQPKKLLKQDSANIESRKNEEISASEMPIVPFWPYDPISMLFPPWMQPSFWPISPMLPYMMPISNWDYNFGVVQHATIASQVKENDKADEGDGKNECEDELDVDG</sequence>
<dbReference type="GO" id="GO:0005634">
    <property type="term" value="C:nucleus"/>
    <property type="evidence" value="ECO:0007669"/>
    <property type="project" value="UniProtKB-SubCell"/>
</dbReference>
<dbReference type="PANTHER" id="PTHR10071:SF281">
    <property type="entry name" value="BOX A-BINDING FACTOR-RELATED"/>
    <property type="match status" value="1"/>
</dbReference>
<evidence type="ECO:0000256" key="9">
    <source>
        <dbReference type="SAM" id="MobiDB-lite"/>
    </source>
</evidence>